<name>A0A939IM22_9ALTE</name>
<keyword evidence="2" id="KW-1185">Reference proteome</keyword>
<comment type="caution">
    <text evidence="1">The sequence shown here is derived from an EMBL/GenBank/DDBJ whole genome shotgun (WGS) entry which is preliminary data.</text>
</comment>
<dbReference type="EMBL" id="JAFKCV010000003">
    <property type="protein sequence ID" value="MBN7824833.1"/>
    <property type="molecule type" value="Genomic_DNA"/>
</dbReference>
<dbReference type="Pfam" id="PF10982">
    <property type="entry name" value="DUF2789"/>
    <property type="match status" value="1"/>
</dbReference>
<dbReference type="AlphaFoldDB" id="A0A939IM22"/>
<evidence type="ECO:0000313" key="2">
    <source>
        <dbReference type="Proteomes" id="UP000664654"/>
    </source>
</evidence>
<sequence length="76" mass="8905">MNATNPTLNELFDQLGLKSDEESINQFIERHRGLDSRVKLEKAPFWNEAQSSFLRNAWVDDAEWAEVIDQLNSRLR</sequence>
<dbReference type="Gene3D" id="1.10.10.1130">
    <property type="entry name" value="Uncharacterised protein PF10982, DUF2789"/>
    <property type="match status" value="1"/>
</dbReference>
<evidence type="ECO:0000313" key="1">
    <source>
        <dbReference type="EMBL" id="MBN7824833.1"/>
    </source>
</evidence>
<dbReference type="RefSeq" id="WP_206572950.1">
    <property type="nucleotide sequence ID" value="NZ_JAFKCV010000003.1"/>
</dbReference>
<dbReference type="InterPro" id="IPR021250">
    <property type="entry name" value="DUF2789"/>
</dbReference>
<proteinExistence type="predicted"/>
<organism evidence="1 2">
    <name type="scientific">Bowmanella dokdonensis</name>
    <dbReference type="NCBI Taxonomy" id="751969"/>
    <lineage>
        <taxon>Bacteria</taxon>
        <taxon>Pseudomonadati</taxon>
        <taxon>Pseudomonadota</taxon>
        <taxon>Gammaproteobacteria</taxon>
        <taxon>Alteromonadales</taxon>
        <taxon>Alteromonadaceae</taxon>
        <taxon>Bowmanella</taxon>
    </lineage>
</organism>
<gene>
    <name evidence="1" type="ORF">J0A66_06290</name>
</gene>
<dbReference type="Proteomes" id="UP000664654">
    <property type="component" value="Unassembled WGS sequence"/>
</dbReference>
<protein>
    <submittedName>
        <fullName evidence="1">DUF2789 domain-containing protein</fullName>
    </submittedName>
</protein>
<accession>A0A939IM22</accession>
<reference evidence="1" key="1">
    <citation type="submission" date="2021-03" db="EMBL/GenBank/DDBJ databases">
        <title>novel species isolated from a fishpond in China.</title>
        <authorList>
            <person name="Lu H."/>
            <person name="Cai Z."/>
        </authorList>
    </citation>
    <scope>NUCLEOTIDE SEQUENCE</scope>
    <source>
        <strain evidence="1">JCM 30855</strain>
    </source>
</reference>
<dbReference type="InterPro" id="IPR038086">
    <property type="entry name" value="DUF2789_sf"/>
</dbReference>